<dbReference type="Proteomes" id="UP001494902">
    <property type="component" value="Unassembled WGS sequence"/>
</dbReference>
<dbReference type="EMBL" id="JBEDNQ010000011">
    <property type="protein sequence ID" value="MEQ3553651.1"/>
    <property type="molecule type" value="Genomic_DNA"/>
</dbReference>
<gene>
    <name evidence="1" type="ORF">WIS52_24530</name>
</gene>
<evidence type="ECO:0000313" key="1">
    <source>
        <dbReference type="EMBL" id="MEQ3553651.1"/>
    </source>
</evidence>
<keyword evidence="2" id="KW-1185">Reference proteome</keyword>
<evidence type="ECO:0000313" key="2">
    <source>
        <dbReference type="Proteomes" id="UP001494902"/>
    </source>
</evidence>
<comment type="caution">
    <text evidence="1">The sequence shown here is derived from an EMBL/GenBank/DDBJ whole genome shotgun (WGS) entry which is preliminary data.</text>
</comment>
<accession>A0ABV1KGR3</accession>
<protein>
    <recommendedName>
        <fullName evidence="3">Chorismate mutase</fullName>
    </recommendedName>
</protein>
<evidence type="ECO:0008006" key="3">
    <source>
        <dbReference type="Google" id="ProtNLM"/>
    </source>
</evidence>
<sequence>MGERDPSPQALSALDGQLVSTIERLRRARAALGTVRRPAPVDGP</sequence>
<dbReference type="RefSeq" id="WP_349300717.1">
    <property type="nucleotide sequence ID" value="NZ_JBEDNQ010000011.1"/>
</dbReference>
<proteinExistence type="predicted"/>
<organism evidence="1 2">
    <name type="scientific">Pseudonocardia nematodicida</name>
    <dbReference type="NCBI Taxonomy" id="1206997"/>
    <lineage>
        <taxon>Bacteria</taxon>
        <taxon>Bacillati</taxon>
        <taxon>Actinomycetota</taxon>
        <taxon>Actinomycetes</taxon>
        <taxon>Pseudonocardiales</taxon>
        <taxon>Pseudonocardiaceae</taxon>
        <taxon>Pseudonocardia</taxon>
    </lineage>
</organism>
<name>A0ABV1KGR3_9PSEU</name>
<reference evidence="1 2" key="1">
    <citation type="submission" date="2024-03" db="EMBL/GenBank/DDBJ databases">
        <title>Draft genome sequence of Pseudonocardia nematodicida JCM 31783.</title>
        <authorList>
            <person name="Butdee W."/>
            <person name="Duangmal K."/>
        </authorList>
    </citation>
    <scope>NUCLEOTIDE SEQUENCE [LARGE SCALE GENOMIC DNA]</scope>
    <source>
        <strain evidence="1 2">JCM 31783</strain>
    </source>
</reference>